<protein>
    <submittedName>
        <fullName evidence="1">Uncharacterized protein</fullName>
    </submittedName>
</protein>
<feature type="non-terminal residue" evidence="1">
    <location>
        <position position="1"/>
    </location>
</feature>
<reference evidence="1" key="1">
    <citation type="journal article" date="2014" name="Front. Microbiol.">
        <title>High frequency of phylogenetically diverse reductive dehalogenase-homologous genes in deep subseafloor sedimentary metagenomes.</title>
        <authorList>
            <person name="Kawai M."/>
            <person name="Futagami T."/>
            <person name="Toyoda A."/>
            <person name="Takaki Y."/>
            <person name="Nishi S."/>
            <person name="Hori S."/>
            <person name="Arai W."/>
            <person name="Tsubouchi T."/>
            <person name="Morono Y."/>
            <person name="Uchiyama I."/>
            <person name="Ito T."/>
            <person name="Fujiyama A."/>
            <person name="Inagaki F."/>
            <person name="Takami H."/>
        </authorList>
    </citation>
    <scope>NUCLEOTIDE SEQUENCE</scope>
    <source>
        <strain evidence="1">Expedition CK06-06</strain>
    </source>
</reference>
<sequence>GLKRTISEQELARDAVLYAEPEAMKIVRDAWAHFQENEKPAGTEQGDNGENINENIMSLYLELNLAKRTLVVGEITHNITSEKIWALLKTLAYNRNQHQVTKIQDGDENWKNARDMLRRKIGRKVLKRMVLSSKGCYILDKSVVVKGGGQIGIR</sequence>
<dbReference type="AlphaFoldDB" id="X1HS54"/>
<proteinExistence type="predicted"/>
<name>X1HS54_9ZZZZ</name>
<evidence type="ECO:0000313" key="1">
    <source>
        <dbReference type="EMBL" id="GAH56674.1"/>
    </source>
</evidence>
<gene>
    <name evidence="1" type="ORF">S03H2_34557</name>
</gene>
<accession>X1HS54</accession>
<comment type="caution">
    <text evidence="1">The sequence shown here is derived from an EMBL/GenBank/DDBJ whole genome shotgun (WGS) entry which is preliminary data.</text>
</comment>
<dbReference type="EMBL" id="BARU01021096">
    <property type="protein sequence ID" value="GAH56674.1"/>
    <property type="molecule type" value="Genomic_DNA"/>
</dbReference>
<organism evidence="1">
    <name type="scientific">marine sediment metagenome</name>
    <dbReference type="NCBI Taxonomy" id="412755"/>
    <lineage>
        <taxon>unclassified sequences</taxon>
        <taxon>metagenomes</taxon>
        <taxon>ecological metagenomes</taxon>
    </lineage>
</organism>